<dbReference type="EMBL" id="BOPB01000012">
    <property type="protein sequence ID" value="GIJ21975.1"/>
    <property type="molecule type" value="Genomic_DNA"/>
</dbReference>
<evidence type="ECO:0000313" key="2">
    <source>
        <dbReference type="Proteomes" id="UP000643165"/>
    </source>
</evidence>
<dbReference type="Proteomes" id="UP000643165">
    <property type="component" value="Unassembled WGS sequence"/>
</dbReference>
<evidence type="ECO:0000313" key="1">
    <source>
        <dbReference type="EMBL" id="GIJ21975.1"/>
    </source>
</evidence>
<protein>
    <recommendedName>
        <fullName evidence="3">IrrE N-terminal-like domain-containing protein</fullName>
    </recommendedName>
</protein>
<organism evidence="1 2">
    <name type="scientific">Micromonospora lutea</name>
    <dbReference type="NCBI Taxonomy" id="419825"/>
    <lineage>
        <taxon>Bacteria</taxon>
        <taxon>Bacillati</taxon>
        <taxon>Actinomycetota</taxon>
        <taxon>Actinomycetes</taxon>
        <taxon>Micromonosporales</taxon>
        <taxon>Micromonosporaceae</taxon>
        <taxon>Micromonospora</taxon>
    </lineage>
</organism>
<evidence type="ECO:0008006" key="3">
    <source>
        <dbReference type="Google" id="ProtNLM"/>
    </source>
</evidence>
<sequence length="172" mass="19061">MWHQKRRAHRLLRRLDVTLPVPLTIPALVATLEEERGRPIQFVAMTVDEPAGPCGLWLATAETDYVLYNRDSSPVLQVQTTLHELMHIALKHTGAAVDDDATPHIECGDADRAVTMLARSSASFDQQQEMDAELLATYLGARLDRVGQVGAFEDLHQDTAAVMYRIAATLTD</sequence>
<accession>A0ABQ4IVL7</accession>
<name>A0ABQ4IVL7_9ACTN</name>
<reference evidence="1 2" key="1">
    <citation type="submission" date="2021-01" db="EMBL/GenBank/DDBJ databases">
        <title>Whole genome shotgun sequence of Verrucosispora lutea NBRC 106530.</title>
        <authorList>
            <person name="Komaki H."/>
            <person name="Tamura T."/>
        </authorList>
    </citation>
    <scope>NUCLEOTIDE SEQUENCE [LARGE SCALE GENOMIC DNA]</scope>
    <source>
        <strain evidence="1 2">NBRC 106530</strain>
    </source>
</reference>
<keyword evidence="2" id="KW-1185">Reference proteome</keyword>
<dbReference type="RefSeq" id="WP_203998329.1">
    <property type="nucleotide sequence ID" value="NZ_BOPB01000012.1"/>
</dbReference>
<proteinExistence type="predicted"/>
<comment type="caution">
    <text evidence="1">The sequence shown here is derived from an EMBL/GenBank/DDBJ whole genome shotgun (WGS) entry which is preliminary data.</text>
</comment>
<gene>
    <name evidence="1" type="ORF">Vlu01_25990</name>
</gene>